<proteinExistence type="predicted"/>
<sequence>RVKNKGTAKEVWDAIANIFEDPSKMVAIDYQLKLQGVKCGDNEDVRVHFNKMSEMNENLASYRTTLGNHEYAFILVGSLPPAYNPTLSSILAAVKLNKAPLSPDVVIDLITDEYD</sequence>
<reference evidence="1 2" key="1">
    <citation type="journal article" date="2019" name="Nat. Ecol. Evol.">
        <title>Megaphylogeny resolves global patterns of mushroom evolution.</title>
        <authorList>
            <person name="Varga T."/>
            <person name="Krizsan K."/>
            <person name="Foldi C."/>
            <person name="Dima B."/>
            <person name="Sanchez-Garcia M."/>
            <person name="Sanchez-Ramirez S."/>
            <person name="Szollosi G.J."/>
            <person name="Szarkandi J.G."/>
            <person name="Papp V."/>
            <person name="Albert L."/>
            <person name="Andreopoulos W."/>
            <person name="Angelini C."/>
            <person name="Antonin V."/>
            <person name="Barry K.W."/>
            <person name="Bougher N.L."/>
            <person name="Buchanan P."/>
            <person name="Buyck B."/>
            <person name="Bense V."/>
            <person name="Catcheside P."/>
            <person name="Chovatia M."/>
            <person name="Cooper J."/>
            <person name="Damon W."/>
            <person name="Desjardin D."/>
            <person name="Finy P."/>
            <person name="Geml J."/>
            <person name="Haridas S."/>
            <person name="Hughes K."/>
            <person name="Justo A."/>
            <person name="Karasinski D."/>
            <person name="Kautmanova I."/>
            <person name="Kiss B."/>
            <person name="Kocsube S."/>
            <person name="Kotiranta H."/>
            <person name="LaButti K.M."/>
            <person name="Lechner B.E."/>
            <person name="Liimatainen K."/>
            <person name="Lipzen A."/>
            <person name="Lukacs Z."/>
            <person name="Mihaltcheva S."/>
            <person name="Morgado L.N."/>
            <person name="Niskanen T."/>
            <person name="Noordeloos M.E."/>
            <person name="Ohm R.A."/>
            <person name="Ortiz-Santana B."/>
            <person name="Ovrebo C."/>
            <person name="Racz N."/>
            <person name="Riley R."/>
            <person name="Savchenko A."/>
            <person name="Shiryaev A."/>
            <person name="Soop K."/>
            <person name="Spirin V."/>
            <person name="Szebenyi C."/>
            <person name="Tomsovsky M."/>
            <person name="Tulloss R.E."/>
            <person name="Uehling J."/>
            <person name="Grigoriev I.V."/>
            <person name="Vagvolgyi C."/>
            <person name="Papp T."/>
            <person name="Martin F.M."/>
            <person name="Miettinen O."/>
            <person name="Hibbett D.S."/>
            <person name="Nagy L.G."/>
        </authorList>
    </citation>
    <scope>NUCLEOTIDE SEQUENCE [LARGE SCALE GENOMIC DNA]</scope>
    <source>
        <strain evidence="1 2">CBS 121175</strain>
    </source>
</reference>
<feature type="non-terminal residue" evidence="1">
    <location>
        <position position="1"/>
    </location>
</feature>
<dbReference type="STRING" id="230819.A0A5C3K8J6"/>
<dbReference type="AlphaFoldDB" id="A0A5C3K8J6"/>
<dbReference type="Proteomes" id="UP000307440">
    <property type="component" value="Unassembled WGS sequence"/>
</dbReference>
<evidence type="ECO:0008006" key="3">
    <source>
        <dbReference type="Google" id="ProtNLM"/>
    </source>
</evidence>
<protein>
    <recommendedName>
        <fullName evidence="3">UBN2 domain-containing protein</fullName>
    </recommendedName>
</protein>
<accession>A0A5C3K8J6</accession>
<dbReference type="EMBL" id="ML210919">
    <property type="protein sequence ID" value="TFK16355.1"/>
    <property type="molecule type" value="Genomic_DNA"/>
</dbReference>
<name>A0A5C3K8J6_COPMA</name>
<gene>
    <name evidence="1" type="ORF">FA15DRAFT_607504</name>
</gene>
<dbReference type="Pfam" id="PF14223">
    <property type="entry name" value="Retrotran_gag_2"/>
    <property type="match status" value="1"/>
</dbReference>
<organism evidence="1 2">
    <name type="scientific">Coprinopsis marcescibilis</name>
    <name type="common">Agaric fungus</name>
    <name type="synonym">Psathyrella marcescibilis</name>
    <dbReference type="NCBI Taxonomy" id="230819"/>
    <lineage>
        <taxon>Eukaryota</taxon>
        <taxon>Fungi</taxon>
        <taxon>Dikarya</taxon>
        <taxon>Basidiomycota</taxon>
        <taxon>Agaricomycotina</taxon>
        <taxon>Agaricomycetes</taxon>
        <taxon>Agaricomycetidae</taxon>
        <taxon>Agaricales</taxon>
        <taxon>Agaricineae</taxon>
        <taxon>Psathyrellaceae</taxon>
        <taxon>Coprinopsis</taxon>
    </lineage>
</organism>
<evidence type="ECO:0000313" key="2">
    <source>
        <dbReference type="Proteomes" id="UP000307440"/>
    </source>
</evidence>
<keyword evidence="2" id="KW-1185">Reference proteome</keyword>
<dbReference type="OrthoDB" id="3269759at2759"/>
<evidence type="ECO:0000313" key="1">
    <source>
        <dbReference type="EMBL" id="TFK16355.1"/>
    </source>
</evidence>